<evidence type="ECO:0000313" key="5">
    <source>
        <dbReference type="Proteomes" id="UP001589647"/>
    </source>
</evidence>
<reference evidence="4 5" key="1">
    <citation type="submission" date="2024-09" db="EMBL/GenBank/DDBJ databases">
        <authorList>
            <person name="Sun Q."/>
            <person name="Mori K."/>
        </authorList>
    </citation>
    <scope>NUCLEOTIDE SEQUENCE [LARGE SCALE GENOMIC DNA]</scope>
    <source>
        <strain evidence="4 5">CCM 3426</strain>
    </source>
</reference>
<dbReference type="PROSITE" id="PS00678">
    <property type="entry name" value="WD_REPEATS_1"/>
    <property type="match status" value="1"/>
</dbReference>
<dbReference type="SUPFAM" id="SSF50998">
    <property type="entry name" value="Quinoprotein alcohol dehydrogenase-like"/>
    <property type="match status" value="1"/>
</dbReference>
<dbReference type="PROSITE" id="PS50082">
    <property type="entry name" value="WD_REPEATS_2"/>
    <property type="match status" value="6"/>
</dbReference>
<keyword evidence="5" id="KW-1185">Reference proteome</keyword>
<organism evidence="4 5">
    <name type="scientific">Nonomuraea spiralis</name>
    <dbReference type="NCBI Taxonomy" id="46182"/>
    <lineage>
        <taxon>Bacteria</taxon>
        <taxon>Bacillati</taxon>
        <taxon>Actinomycetota</taxon>
        <taxon>Actinomycetes</taxon>
        <taxon>Streptosporangiales</taxon>
        <taxon>Streptosporangiaceae</taxon>
        <taxon>Nonomuraea</taxon>
    </lineage>
</organism>
<dbReference type="PANTHER" id="PTHR19848">
    <property type="entry name" value="WD40 REPEAT PROTEIN"/>
    <property type="match status" value="1"/>
</dbReference>
<feature type="repeat" description="WD" evidence="3">
    <location>
        <begin position="545"/>
        <end position="578"/>
    </location>
</feature>
<protein>
    <submittedName>
        <fullName evidence="4">Uncharacterized protein</fullName>
    </submittedName>
</protein>
<proteinExistence type="predicted"/>
<dbReference type="InterPro" id="IPR020472">
    <property type="entry name" value="WD40_PAC1"/>
</dbReference>
<dbReference type="SUPFAM" id="SSF50978">
    <property type="entry name" value="WD40 repeat-like"/>
    <property type="match status" value="1"/>
</dbReference>
<dbReference type="Pfam" id="PF00400">
    <property type="entry name" value="WD40"/>
    <property type="match status" value="6"/>
</dbReference>
<keyword evidence="1 3" id="KW-0853">WD repeat</keyword>
<evidence type="ECO:0000313" key="4">
    <source>
        <dbReference type="EMBL" id="MFB9201489.1"/>
    </source>
</evidence>
<accession>A0ABV5IAC6</accession>
<evidence type="ECO:0000256" key="1">
    <source>
        <dbReference type="ARBA" id="ARBA00022574"/>
    </source>
</evidence>
<dbReference type="PROSITE" id="PS50294">
    <property type="entry name" value="WD_REPEATS_REGION"/>
    <property type="match status" value="4"/>
</dbReference>
<keyword evidence="2" id="KW-0677">Repeat</keyword>
<gene>
    <name evidence="4" type="ORF">ACFFV7_09825</name>
</gene>
<comment type="caution">
    <text evidence="4">The sequence shown here is derived from an EMBL/GenBank/DDBJ whole genome shotgun (WGS) entry which is preliminary data.</text>
</comment>
<dbReference type="InterPro" id="IPR001680">
    <property type="entry name" value="WD40_rpt"/>
</dbReference>
<dbReference type="InterPro" id="IPR019775">
    <property type="entry name" value="WD40_repeat_CS"/>
</dbReference>
<dbReference type="Proteomes" id="UP001589647">
    <property type="component" value="Unassembled WGS sequence"/>
</dbReference>
<dbReference type="InterPro" id="IPR036322">
    <property type="entry name" value="WD40_repeat_dom_sf"/>
</dbReference>
<dbReference type="EMBL" id="JBHMEI010000005">
    <property type="protein sequence ID" value="MFB9201489.1"/>
    <property type="molecule type" value="Genomic_DNA"/>
</dbReference>
<dbReference type="Gene3D" id="2.130.10.10">
    <property type="entry name" value="YVTN repeat-like/Quinoprotein amine dehydrogenase"/>
    <property type="match status" value="4"/>
</dbReference>
<feature type="repeat" description="WD" evidence="3">
    <location>
        <begin position="308"/>
        <end position="340"/>
    </location>
</feature>
<feature type="repeat" description="WD" evidence="3">
    <location>
        <begin position="508"/>
        <end position="542"/>
    </location>
</feature>
<feature type="repeat" description="WD" evidence="3">
    <location>
        <begin position="590"/>
        <end position="631"/>
    </location>
</feature>
<feature type="repeat" description="WD" evidence="3">
    <location>
        <begin position="233"/>
        <end position="246"/>
    </location>
</feature>
<dbReference type="InterPro" id="IPR011047">
    <property type="entry name" value="Quinoprotein_ADH-like_sf"/>
</dbReference>
<dbReference type="RefSeq" id="WP_189649908.1">
    <property type="nucleotide sequence ID" value="NZ_BMRC01000011.1"/>
</dbReference>
<dbReference type="PRINTS" id="PR00320">
    <property type="entry name" value="GPROTEINBRPT"/>
</dbReference>
<evidence type="ECO:0000256" key="3">
    <source>
        <dbReference type="PROSITE-ProRule" id="PRU00221"/>
    </source>
</evidence>
<feature type="repeat" description="WD" evidence="3">
    <location>
        <begin position="87"/>
        <end position="119"/>
    </location>
</feature>
<evidence type="ECO:0000256" key="2">
    <source>
        <dbReference type="ARBA" id="ARBA00022737"/>
    </source>
</evidence>
<sequence length="697" mass="73671">MRGLLLALAALVVVAGAAAGLAWRESGRADAARVTALAERAADQARALRATDPELAAQVSVAAHDLADTPRTRGALLNSAEPYATRLRSSGDRLRMIAYSQDRAVLATGADNGVVELWDAADPRRRTPLATLPRTAGGPVGALAFRPAGGDRVLLAATRRGVELWNVVNPARPRHVAALPGAAAAAFTPDGRTVLAAAARGVRRWSLAGKPVPLPSVRTSARVTRFAVGDDTVVTGHGDGSVRVWDPATPATPADTIRTGARNGPAALAISPDGGTLAWSAPERGTWLCRLDARRCGRPTRYGAPAGALAFSPDGATLATAGDDRTVRLWSLATRAQVTSFRHPDRVLGLAFASDGQALAAGSVAGAFYQWHHAARVPDPATGLVLSRDRTLMATTGARGGALWDVRDPWHRILLSRWNVPPTTRMAMSGDARRLATVEDGEAVTVWDLRDRYAPARHARLPVRGLAAAALSPDGRTLATGDHAGRLLLWDVAARPRRLAARDGFGDVGALDFSPDGSLLASGGADRGVRLWDVRRRALDEVAHHEEHEDAVAGVRFGPKGDVLVSTGRDRTARVWSIADPRHAPRPAALRGHGDTVGVAGFSPDGAALATTDVSGTTRLWDLRAGRLIAELTHPDLGTVLYADDRTLVSAAGRDLRLWDLRPEGVAARVCEVAGVPLTRVGWRRYFGDVPYRPPCP</sequence>
<name>A0ABV5IAC6_9ACTN</name>
<dbReference type="SMART" id="SM00320">
    <property type="entry name" value="WD40"/>
    <property type="match status" value="11"/>
</dbReference>
<dbReference type="InterPro" id="IPR015943">
    <property type="entry name" value="WD40/YVTN_repeat-like_dom_sf"/>
</dbReference>
<dbReference type="PANTHER" id="PTHR19848:SF8">
    <property type="entry name" value="F-BOX AND WD REPEAT DOMAIN CONTAINING 7"/>
    <property type="match status" value="1"/>
</dbReference>